<evidence type="ECO:0000313" key="11">
    <source>
        <dbReference type="EMBL" id="KAF2739728.1"/>
    </source>
</evidence>
<keyword evidence="7 10" id="KW-1133">Transmembrane helix</keyword>
<dbReference type="GO" id="GO:0046354">
    <property type="term" value="P:mannan biosynthetic process"/>
    <property type="evidence" value="ECO:0007669"/>
    <property type="project" value="TreeGrafter"/>
</dbReference>
<evidence type="ECO:0000256" key="9">
    <source>
        <dbReference type="ARBA" id="ARBA00023136"/>
    </source>
</evidence>
<accession>A0A9P4R5L3</accession>
<evidence type="ECO:0000256" key="3">
    <source>
        <dbReference type="ARBA" id="ARBA00009105"/>
    </source>
</evidence>
<comment type="caution">
    <text evidence="11">The sequence shown here is derived from an EMBL/GenBank/DDBJ whole genome shotgun (WGS) entry which is preliminary data.</text>
</comment>
<dbReference type="GO" id="GO:0000139">
    <property type="term" value="C:Golgi membrane"/>
    <property type="evidence" value="ECO:0007669"/>
    <property type="project" value="UniProtKB-SubCell"/>
</dbReference>
<evidence type="ECO:0000256" key="2">
    <source>
        <dbReference type="ARBA" id="ARBA00004922"/>
    </source>
</evidence>
<evidence type="ECO:0000256" key="10">
    <source>
        <dbReference type="SAM" id="Phobius"/>
    </source>
</evidence>
<dbReference type="Proteomes" id="UP000799444">
    <property type="component" value="Unassembled WGS sequence"/>
</dbReference>
<evidence type="ECO:0000256" key="5">
    <source>
        <dbReference type="ARBA" id="ARBA00022692"/>
    </source>
</evidence>
<evidence type="ECO:0000256" key="7">
    <source>
        <dbReference type="ARBA" id="ARBA00022989"/>
    </source>
</evidence>
<dbReference type="OrthoDB" id="430354at2759"/>
<evidence type="ECO:0000256" key="6">
    <source>
        <dbReference type="ARBA" id="ARBA00022968"/>
    </source>
</evidence>
<dbReference type="InterPro" id="IPR029044">
    <property type="entry name" value="Nucleotide-diphossugar_trans"/>
</dbReference>
<evidence type="ECO:0000313" key="12">
    <source>
        <dbReference type="Proteomes" id="UP000799444"/>
    </source>
</evidence>
<sequence>MKATFTRQTLSSTLIVLYLFLAGFFWYYWYPISHTRDLSLPKDYTNQLNSPEKFDPSDESIDLPSSSSILDFWQDMAVALEKARPNASVIDPGDEHVSHNYTNFEWVNAKETPRLEQYNISDVDERELRAAHRIMQEEARMIATRLPYQKGSRGIVMTASKKLLPMVLVSIRMVRRSHTSLPIQVWLDSTDDYNKMVCDELLPQFEASCRFVGDVYSAANVAAPLHRYAYKIFAMLFSSFEHVIFVDADAFPIHDIEPLFHSAPYTSHGLVLWPDYWAITSSAHFYHIAGIPEVPITSRRSTESGIVMLDKGKHAATLMMVAYYNYYGPEYYYALLSQHAAGAGDKETFIPAALVMDMPFYQVKSGVQTAGYWRDDKFHGAAILQHDPQVDFKAVKAHFSHLDANMKEYSSAKKLLFVHQNGLKLDVANMFKKGERMMGEDKTKWQRPWGEKLVKEFGRDVERELYESVQLEACRMSEELCGKATQFFNHVFNRSGGDFGEI</sequence>
<evidence type="ECO:0000256" key="1">
    <source>
        <dbReference type="ARBA" id="ARBA00004323"/>
    </source>
</evidence>
<dbReference type="EMBL" id="ML996103">
    <property type="protein sequence ID" value="KAF2739728.1"/>
    <property type="molecule type" value="Genomic_DNA"/>
</dbReference>
<name>A0A9P4R5L3_9PLEO</name>
<comment type="pathway">
    <text evidence="2">Protein modification; protein glycosylation.</text>
</comment>
<dbReference type="SUPFAM" id="SSF53448">
    <property type="entry name" value="Nucleotide-diphospho-sugar transferases"/>
    <property type="match status" value="1"/>
</dbReference>
<keyword evidence="9 10" id="KW-0472">Membrane</keyword>
<comment type="similarity">
    <text evidence="3">Belongs to the MNN1/MNT family.</text>
</comment>
<evidence type="ECO:0000256" key="4">
    <source>
        <dbReference type="ARBA" id="ARBA00022679"/>
    </source>
</evidence>
<evidence type="ECO:0000256" key="8">
    <source>
        <dbReference type="ARBA" id="ARBA00023034"/>
    </source>
</evidence>
<keyword evidence="4 11" id="KW-0808">Transferase</keyword>
<dbReference type="PANTHER" id="PTHR31646:SF1">
    <property type="entry name" value="ALPHA-1,2-MANNOSYLTRANSFERASE MNN2"/>
    <property type="match status" value="1"/>
</dbReference>
<gene>
    <name evidence="11" type="ORF">EJ04DRAFT_483926</name>
</gene>
<reference evidence="11" key="1">
    <citation type="journal article" date="2020" name="Stud. Mycol.">
        <title>101 Dothideomycetes genomes: a test case for predicting lifestyles and emergence of pathogens.</title>
        <authorList>
            <person name="Haridas S."/>
            <person name="Albert R."/>
            <person name="Binder M."/>
            <person name="Bloem J."/>
            <person name="Labutti K."/>
            <person name="Salamov A."/>
            <person name="Andreopoulos B."/>
            <person name="Baker S."/>
            <person name="Barry K."/>
            <person name="Bills G."/>
            <person name="Bluhm B."/>
            <person name="Cannon C."/>
            <person name="Castanera R."/>
            <person name="Culley D."/>
            <person name="Daum C."/>
            <person name="Ezra D."/>
            <person name="Gonzalez J."/>
            <person name="Henrissat B."/>
            <person name="Kuo A."/>
            <person name="Liang C."/>
            <person name="Lipzen A."/>
            <person name="Lutzoni F."/>
            <person name="Magnuson J."/>
            <person name="Mondo S."/>
            <person name="Nolan M."/>
            <person name="Ohm R."/>
            <person name="Pangilinan J."/>
            <person name="Park H.-J."/>
            <person name="Ramirez L."/>
            <person name="Alfaro M."/>
            <person name="Sun H."/>
            <person name="Tritt A."/>
            <person name="Yoshinaga Y."/>
            <person name="Zwiers L.-H."/>
            <person name="Turgeon B."/>
            <person name="Goodwin S."/>
            <person name="Spatafora J."/>
            <person name="Crous P."/>
            <person name="Grigoriev I."/>
        </authorList>
    </citation>
    <scope>NUCLEOTIDE SEQUENCE</scope>
    <source>
        <strain evidence="11">CBS 125425</strain>
    </source>
</reference>
<keyword evidence="5 10" id="KW-0812">Transmembrane</keyword>
<keyword evidence="8" id="KW-0333">Golgi apparatus</keyword>
<dbReference type="PANTHER" id="PTHR31646">
    <property type="entry name" value="ALPHA-1,2-MANNOSYLTRANSFERASE MNN2"/>
    <property type="match status" value="1"/>
</dbReference>
<comment type="subcellular location">
    <subcellularLocation>
        <location evidence="1">Golgi apparatus membrane</location>
        <topology evidence="1">Single-pass type II membrane protein</topology>
    </subcellularLocation>
</comment>
<dbReference type="InterPro" id="IPR022751">
    <property type="entry name" value="Alpha_mannosyltransferase"/>
</dbReference>
<keyword evidence="12" id="KW-1185">Reference proteome</keyword>
<dbReference type="Gene3D" id="3.90.550.10">
    <property type="entry name" value="Spore Coat Polysaccharide Biosynthesis Protein SpsA, Chain A"/>
    <property type="match status" value="1"/>
</dbReference>
<feature type="transmembrane region" description="Helical" evidence="10">
    <location>
        <begin position="12"/>
        <end position="30"/>
    </location>
</feature>
<dbReference type="GO" id="GO:0000026">
    <property type="term" value="F:alpha-1,2-mannosyltransferase activity"/>
    <property type="evidence" value="ECO:0007669"/>
    <property type="project" value="TreeGrafter"/>
</dbReference>
<keyword evidence="6" id="KW-0735">Signal-anchor</keyword>
<protein>
    <submittedName>
        <fullName evidence="11">Nucleotide-diphospho-sugar transferase</fullName>
    </submittedName>
</protein>
<dbReference type="AlphaFoldDB" id="A0A9P4R5L3"/>
<organism evidence="11 12">
    <name type="scientific">Polyplosphaeria fusca</name>
    <dbReference type="NCBI Taxonomy" id="682080"/>
    <lineage>
        <taxon>Eukaryota</taxon>
        <taxon>Fungi</taxon>
        <taxon>Dikarya</taxon>
        <taxon>Ascomycota</taxon>
        <taxon>Pezizomycotina</taxon>
        <taxon>Dothideomycetes</taxon>
        <taxon>Pleosporomycetidae</taxon>
        <taxon>Pleosporales</taxon>
        <taxon>Tetraplosphaeriaceae</taxon>
        <taxon>Polyplosphaeria</taxon>
    </lineage>
</organism>
<dbReference type="Pfam" id="PF11051">
    <property type="entry name" value="Mannosyl_trans3"/>
    <property type="match status" value="2"/>
</dbReference>
<proteinExistence type="inferred from homology"/>